<keyword evidence="3" id="KW-1185">Reference proteome</keyword>
<proteinExistence type="predicted"/>
<dbReference type="EMBL" id="REGW02000014">
    <property type="protein sequence ID" value="KAE8287092.1"/>
    <property type="molecule type" value="Genomic_DNA"/>
</dbReference>
<feature type="region of interest" description="Disordered" evidence="1">
    <location>
        <begin position="214"/>
        <end position="240"/>
    </location>
</feature>
<dbReference type="AlphaFoldDB" id="A0A6G0I790"/>
<organism evidence="2 3">
    <name type="scientific">Larimichthys crocea</name>
    <name type="common">Large yellow croaker</name>
    <name type="synonym">Pseudosciaena crocea</name>
    <dbReference type="NCBI Taxonomy" id="215358"/>
    <lineage>
        <taxon>Eukaryota</taxon>
        <taxon>Metazoa</taxon>
        <taxon>Chordata</taxon>
        <taxon>Craniata</taxon>
        <taxon>Vertebrata</taxon>
        <taxon>Euteleostomi</taxon>
        <taxon>Actinopterygii</taxon>
        <taxon>Neopterygii</taxon>
        <taxon>Teleostei</taxon>
        <taxon>Neoteleostei</taxon>
        <taxon>Acanthomorphata</taxon>
        <taxon>Eupercaria</taxon>
        <taxon>Sciaenidae</taxon>
        <taxon>Larimichthys</taxon>
    </lineage>
</organism>
<dbReference type="Gene3D" id="3.30.70.1820">
    <property type="entry name" value="L1 transposable element, RRM domain"/>
    <property type="match status" value="1"/>
</dbReference>
<dbReference type="Proteomes" id="UP000424527">
    <property type="component" value="Unassembled WGS sequence"/>
</dbReference>
<reference evidence="2 3" key="1">
    <citation type="submission" date="2019-07" db="EMBL/GenBank/DDBJ databases">
        <title>Chromosome genome assembly for large yellow croaker.</title>
        <authorList>
            <person name="Xiao S."/>
        </authorList>
    </citation>
    <scope>NUCLEOTIDE SEQUENCE [LARGE SCALE GENOMIC DNA]</scope>
    <source>
        <strain evidence="2">JMULYC20181020</strain>
        <tissue evidence="2">Muscle</tissue>
    </source>
</reference>
<feature type="compositionally biased region" description="Pro residues" evidence="1">
    <location>
        <begin position="218"/>
        <end position="227"/>
    </location>
</feature>
<evidence type="ECO:0000256" key="1">
    <source>
        <dbReference type="SAM" id="MobiDB-lite"/>
    </source>
</evidence>
<name>A0A6G0I790_LARCR</name>
<accession>A0A6G0I790</accession>
<sequence length="240" mass="26875">MNSSVDAVQKSFADLQQDIIANAKRLVEAKGRIGDTKDGLQSVKTEMIDAAKSITYLESKLEDLENCARRKNLRLVGLPENAEKTQPMIDYIQHMWLGLDGAKSLTLERAHCTLARPRPDQNRAVIIRFLRFQDPTDRHITIWPDMDPAHAVSPQNSFVWIEEVLQQQQEHITTALAHTHQTVSNLAQTINTLAAQVQQLRAIVAQLTTTSLTAMPQSPLPETPPPTVTFARDPTTQRLS</sequence>
<gene>
    <name evidence="2" type="ORF">D5F01_LYC15054</name>
</gene>
<dbReference type="InterPro" id="IPR004244">
    <property type="entry name" value="Transposase_22"/>
</dbReference>
<evidence type="ECO:0000313" key="3">
    <source>
        <dbReference type="Proteomes" id="UP000424527"/>
    </source>
</evidence>
<comment type="caution">
    <text evidence="2">The sequence shown here is derived from an EMBL/GenBank/DDBJ whole genome shotgun (WGS) entry which is preliminary data.</text>
</comment>
<dbReference type="PANTHER" id="PTHR11505">
    <property type="entry name" value="L1 TRANSPOSABLE ELEMENT-RELATED"/>
    <property type="match status" value="1"/>
</dbReference>
<protein>
    <submittedName>
        <fullName evidence="2">Uncharacterized protein</fullName>
    </submittedName>
</protein>
<evidence type="ECO:0000313" key="2">
    <source>
        <dbReference type="EMBL" id="KAE8287092.1"/>
    </source>
</evidence>